<gene>
    <name evidence="6" type="ORF">GGP71_001553</name>
</gene>
<comment type="caution">
    <text evidence="6">The sequence shown here is derived from an EMBL/GenBank/DDBJ whole genome shotgun (WGS) entry which is preliminary data.</text>
</comment>
<dbReference type="Proteomes" id="UP001155027">
    <property type="component" value="Unassembled WGS sequence"/>
</dbReference>
<dbReference type="Pfam" id="PF00440">
    <property type="entry name" value="TetR_N"/>
    <property type="match status" value="1"/>
</dbReference>
<dbReference type="PROSITE" id="PS50977">
    <property type="entry name" value="HTH_TETR_2"/>
    <property type="match status" value="1"/>
</dbReference>
<dbReference type="GO" id="GO:0003677">
    <property type="term" value="F:DNA binding"/>
    <property type="evidence" value="ECO:0007669"/>
    <property type="project" value="UniProtKB-UniRule"/>
</dbReference>
<feature type="DNA-binding region" description="H-T-H motif" evidence="4">
    <location>
        <begin position="29"/>
        <end position="48"/>
    </location>
</feature>
<dbReference type="AlphaFoldDB" id="A0A9X2PVK9"/>
<sequence length="199" mass="22302">MPRSPTFDRDAKVEQAMQLFWEKGYESTSVQDLVDHLGLNRSSLYNAFGGKHELYLEALDRYRQEDIEWLRGQLREAPTALKGIRQAFVTVAERATESCCGCFTTNAVVECAPRDASTQKRARESFEKMRSLFRTAVEQAQEEGAVDPSRDAKALGCHLTNVYNGIHLTAKTDPPDEVVQDIVEETLRGLTCSARDASP</sequence>
<evidence type="ECO:0000256" key="1">
    <source>
        <dbReference type="ARBA" id="ARBA00023015"/>
    </source>
</evidence>
<dbReference type="PANTHER" id="PTHR47506:SF1">
    <property type="entry name" value="HTH-TYPE TRANSCRIPTIONAL REGULATOR YJDC"/>
    <property type="match status" value="1"/>
</dbReference>
<dbReference type="PANTHER" id="PTHR47506">
    <property type="entry name" value="TRANSCRIPTIONAL REGULATORY PROTEIN"/>
    <property type="match status" value="1"/>
</dbReference>
<reference evidence="6" key="1">
    <citation type="submission" date="2022-08" db="EMBL/GenBank/DDBJ databases">
        <title>Genomic Encyclopedia of Type Strains, Phase V (KMG-V): Genome sequencing to study the core and pangenomes of soil and plant-associated prokaryotes.</title>
        <authorList>
            <person name="Whitman W."/>
        </authorList>
    </citation>
    <scope>NUCLEOTIDE SEQUENCE</scope>
    <source>
        <strain evidence="6">0</strain>
    </source>
</reference>
<dbReference type="EMBL" id="JANUAU010000004">
    <property type="protein sequence ID" value="MCS3677630.1"/>
    <property type="molecule type" value="Genomic_DNA"/>
</dbReference>
<keyword evidence="2 4" id="KW-0238">DNA-binding</keyword>
<dbReference type="Gene3D" id="1.10.10.60">
    <property type="entry name" value="Homeodomain-like"/>
    <property type="match status" value="1"/>
</dbReference>
<protein>
    <submittedName>
        <fullName evidence="6">TetR/AcrR family transcriptional repressor of nem operon</fullName>
    </submittedName>
</protein>
<evidence type="ECO:0000256" key="2">
    <source>
        <dbReference type="ARBA" id="ARBA00023125"/>
    </source>
</evidence>
<evidence type="ECO:0000313" key="7">
    <source>
        <dbReference type="Proteomes" id="UP001155027"/>
    </source>
</evidence>
<keyword evidence="3" id="KW-0804">Transcription</keyword>
<dbReference type="RefSeq" id="WP_259080072.1">
    <property type="nucleotide sequence ID" value="NZ_JANUAU010000004.1"/>
</dbReference>
<proteinExistence type="predicted"/>
<dbReference type="Gene3D" id="1.10.357.10">
    <property type="entry name" value="Tetracycline Repressor, domain 2"/>
    <property type="match status" value="1"/>
</dbReference>
<feature type="domain" description="HTH tetR-type" evidence="5">
    <location>
        <begin position="6"/>
        <end position="66"/>
    </location>
</feature>
<dbReference type="SUPFAM" id="SSF48498">
    <property type="entry name" value="Tetracyclin repressor-like, C-terminal domain"/>
    <property type="match status" value="1"/>
</dbReference>
<dbReference type="InterPro" id="IPR009057">
    <property type="entry name" value="Homeodomain-like_sf"/>
</dbReference>
<organism evidence="6 7">
    <name type="scientific">Salinibacter ruber</name>
    <dbReference type="NCBI Taxonomy" id="146919"/>
    <lineage>
        <taxon>Bacteria</taxon>
        <taxon>Pseudomonadati</taxon>
        <taxon>Rhodothermota</taxon>
        <taxon>Rhodothermia</taxon>
        <taxon>Rhodothermales</taxon>
        <taxon>Salinibacteraceae</taxon>
        <taxon>Salinibacter</taxon>
    </lineage>
</organism>
<name>A0A9X2PVK9_9BACT</name>
<evidence type="ECO:0000313" key="6">
    <source>
        <dbReference type="EMBL" id="MCS3677630.1"/>
    </source>
</evidence>
<evidence type="ECO:0000256" key="3">
    <source>
        <dbReference type="ARBA" id="ARBA00023163"/>
    </source>
</evidence>
<dbReference type="InterPro" id="IPR001647">
    <property type="entry name" value="HTH_TetR"/>
</dbReference>
<accession>A0A9X2PVK9</accession>
<evidence type="ECO:0000256" key="4">
    <source>
        <dbReference type="PROSITE-ProRule" id="PRU00335"/>
    </source>
</evidence>
<dbReference type="InterPro" id="IPR011075">
    <property type="entry name" value="TetR_C"/>
</dbReference>
<keyword evidence="1" id="KW-0805">Transcription regulation</keyword>
<dbReference type="SUPFAM" id="SSF46689">
    <property type="entry name" value="Homeodomain-like"/>
    <property type="match status" value="1"/>
</dbReference>
<evidence type="ECO:0000259" key="5">
    <source>
        <dbReference type="PROSITE" id="PS50977"/>
    </source>
</evidence>
<dbReference type="Pfam" id="PF16925">
    <property type="entry name" value="TetR_C_13"/>
    <property type="match status" value="1"/>
</dbReference>
<dbReference type="InterPro" id="IPR036271">
    <property type="entry name" value="Tet_transcr_reg_TetR-rel_C_sf"/>
</dbReference>